<keyword evidence="1" id="KW-0479">Metal-binding</keyword>
<evidence type="ECO:0000313" key="5">
    <source>
        <dbReference type="EMBL" id="BBO71104.1"/>
    </source>
</evidence>
<dbReference type="AlphaFoldDB" id="A0A5K7YXS9"/>
<name>A0A5K7YXS9_9BACT</name>
<organism evidence="5 6">
    <name type="scientific">Desulfosarcina alkanivorans</name>
    <dbReference type="NCBI Taxonomy" id="571177"/>
    <lineage>
        <taxon>Bacteria</taxon>
        <taxon>Pseudomonadati</taxon>
        <taxon>Thermodesulfobacteriota</taxon>
        <taxon>Desulfobacteria</taxon>
        <taxon>Desulfobacterales</taxon>
        <taxon>Desulfosarcinaceae</taxon>
        <taxon>Desulfosarcina</taxon>
    </lineage>
</organism>
<dbReference type="InterPro" id="IPR002694">
    <property type="entry name" value="Znf_CHC2"/>
</dbReference>
<dbReference type="Pfam" id="PF13155">
    <property type="entry name" value="Toprim_2"/>
    <property type="match status" value="1"/>
</dbReference>
<dbReference type="Pfam" id="PF01807">
    <property type="entry name" value="Zn_ribbon_DnaG"/>
    <property type="match status" value="1"/>
</dbReference>
<dbReference type="GO" id="GO:0003899">
    <property type="term" value="F:DNA-directed RNA polymerase activity"/>
    <property type="evidence" value="ECO:0007669"/>
    <property type="project" value="InterPro"/>
</dbReference>
<dbReference type="EMBL" id="AP021874">
    <property type="protein sequence ID" value="BBO71104.1"/>
    <property type="molecule type" value="Genomic_DNA"/>
</dbReference>
<dbReference type="SUPFAM" id="SSF56731">
    <property type="entry name" value="DNA primase core"/>
    <property type="match status" value="1"/>
</dbReference>
<dbReference type="GO" id="GO:0003677">
    <property type="term" value="F:DNA binding"/>
    <property type="evidence" value="ECO:0007669"/>
    <property type="project" value="InterPro"/>
</dbReference>
<accession>A0A5K7YXS9</accession>
<dbReference type="OrthoDB" id="5415403at2"/>
<dbReference type="SUPFAM" id="SSF57783">
    <property type="entry name" value="Zinc beta-ribbon"/>
    <property type="match status" value="1"/>
</dbReference>
<sequence>MKTYQDIKSAATIDAVIHYIEALLDTRFKRVKKNRYNAPCPFHADTNASFMVYVNKDDEVRFHCFGACKGDWDIYDLIMLRRNYRFSKAQQVWAAHLGVTDFNFDDGSSSGIPEPDETSEPDEPVGFVEPKQGDAKGLAALENAADFYHELFVANEDRFRTVWEYLARRGVGKETIDKFTIGYAPPYSDEQYHGRALIDGFVPHFVKDTDAFEAFSNGGLFRFLNDATVKGYGYYCRQIDFNRKNLFSRNYGDFFAGRIVFPIYGADAGVTGMVGRRPGDRGVRWLKHQVREVPLSAKSWLYGIEKAAPSIRQYRTIILVEGLFDYFAFYNLLQDQDKAVVVSTLGSYLTPEAATFLKGLDIENYIVAYDWDELGRNGIERIAAKTGGWVYYLGGLADGRDPFAMLKPVVHTISGFSLKPMQTDAQ</sequence>
<dbReference type="GO" id="GO:0005737">
    <property type="term" value="C:cytoplasm"/>
    <property type="evidence" value="ECO:0007669"/>
    <property type="project" value="TreeGrafter"/>
</dbReference>
<dbReference type="SMART" id="SM00400">
    <property type="entry name" value="ZnF_CHCC"/>
    <property type="match status" value="1"/>
</dbReference>
<dbReference type="RefSeq" id="WP_155318988.1">
    <property type="nucleotide sequence ID" value="NZ_AP021874.1"/>
</dbReference>
<dbReference type="GO" id="GO:0006269">
    <property type="term" value="P:DNA replication, synthesis of primer"/>
    <property type="evidence" value="ECO:0007669"/>
    <property type="project" value="TreeGrafter"/>
</dbReference>
<gene>
    <name evidence="5" type="ORF">DSCA_50340</name>
</gene>
<evidence type="ECO:0000259" key="4">
    <source>
        <dbReference type="SMART" id="SM00400"/>
    </source>
</evidence>
<keyword evidence="6" id="KW-1185">Reference proteome</keyword>
<dbReference type="InterPro" id="IPR036977">
    <property type="entry name" value="DNA_primase_Znf_CHC2"/>
</dbReference>
<dbReference type="PANTHER" id="PTHR30313:SF2">
    <property type="entry name" value="DNA PRIMASE"/>
    <property type="match status" value="1"/>
</dbReference>
<protein>
    <recommendedName>
        <fullName evidence="4">Zinc finger CHC2-type domain-containing protein</fullName>
    </recommendedName>
</protein>
<dbReference type="Gene3D" id="3.90.980.10">
    <property type="entry name" value="DNA primase, catalytic core, N-terminal domain"/>
    <property type="match status" value="1"/>
</dbReference>
<dbReference type="GO" id="GO:0008270">
    <property type="term" value="F:zinc ion binding"/>
    <property type="evidence" value="ECO:0007669"/>
    <property type="project" value="UniProtKB-KW"/>
</dbReference>
<dbReference type="InterPro" id="IPR037068">
    <property type="entry name" value="DNA_primase_core_N_sf"/>
</dbReference>
<dbReference type="PANTHER" id="PTHR30313">
    <property type="entry name" value="DNA PRIMASE"/>
    <property type="match status" value="1"/>
</dbReference>
<evidence type="ECO:0000256" key="2">
    <source>
        <dbReference type="ARBA" id="ARBA00022771"/>
    </source>
</evidence>
<dbReference type="Gene3D" id="3.40.1360.10">
    <property type="match status" value="1"/>
</dbReference>
<feature type="domain" description="Zinc finger CHC2-type" evidence="4">
    <location>
        <begin position="36"/>
        <end position="94"/>
    </location>
</feature>
<evidence type="ECO:0000256" key="1">
    <source>
        <dbReference type="ARBA" id="ARBA00022723"/>
    </source>
</evidence>
<evidence type="ECO:0000313" key="6">
    <source>
        <dbReference type="Proteomes" id="UP000427906"/>
    </source>
</evidence>
<dbReference type="KEGG" id="dalk:DSCA_50340"/>
<proteinExistence type="predicted"/>
<dbReference type="Proteomes" id="UP000427906">
    <property type="component" value="Chromosome"/>
</dbReference>
<dbReference type="Gene3D" id="3.90.580.10">
    <property type="entry name" value="Zinc finger, CHC2-type domain"/>
    <property type="match status" value="1"/>
</dbReference>
<reference evidence="5 6" key="1">
    <citation type="submission" date="2019-11" db="EMBL/GenBank/DDBJ databases">
        <title>Comparative genomics of hydrocarbon-degrading Desulfosarcina strains.</title>
        <authorList>
            <person name="Watanabe M."/>
            <person name="Kojima H."/>
            <person name="Fukui M."/>
        </authorList>
    </citation>
    <scope>NUCLEOTIDE SEQUENCE [LARGE SCALE GENOMIC DNA]</scope>
    <source>
        <strain evidence="5 6">PL12</strain>
    </source>
</reference>
<keyword evidence="3" id="KW-0862">Zinc</keyword>
<keyword evidence="2" id="KW-0863">Zinc-finger</keyword>
<dbReference type="InterPro" id="IPR050219">
    <property type="entry name" value="DnaG_primase"/>
</dbReference>
<evidence type="ECO:0000256" key="3">
    <source>
        <dbReference type="ARBA" id="ARBA00022833"/>
    </source>
</evidence>